<protein>
    <recommendedName>
        <fullName evidence="5">Metal-dependent hydrolase</fullName>
    </recommendedName>
</protein>
<sequence length="297" mass="31381">MTEPAKFRTTDSTVVTFPSGALDARATVCHVLASDGRYGLLCDTTPFHPEDHTWPDQPGDRGTVAGGGRASEVLDSVIGAVHRGTGEVRVAGDIPVRRGDPDWTWHVVHVVADEPWALPGHEVRLSVDPRRRAGLSAGHTGCELVGPALNAALRDRWGKEAGLDSLGAPDFDKIAIVSSRIGPHGSVDRYRMGRSLRRKGFVADGLAEALGDLEAQVNGLLAEWVSADVPVVVRTDGPTLADRRRFTCVVRQGQVTAPCGGTHVATTGELGRVVARLELAEDGQELVLSTSTGGAAT</sequence>
<dbReference type="Gene3D" id="3.30.980.10">
    <property type="entry name" value="Threonyl-trna Synthetase, Chain A, domain 2"/>
    <property type="match status" value="1"/>
</dbReference>
<reference evidence="3" key="1">
    <citation type="journal article" date="2014" name="Int. J. Syst. Evol. Microbiol.">
        <title>Complete genome sequence of Corynebacterium casei LMG S-19264T (=DSM 44701T), isolated from a smear-ripened cheese.</title>
        <authorList>
            <consortium name="US DOE Joint Genome Institute (JGI-PGF)"/>
            <person name="Walter F."/>
            <person name="Albersmeier A."/>
            <person name="Kalinowski J."/>
            <person name="Ruckert C."/>
        </authorList>
    </citation>
    <scope>NUCLEOTIDE SEQUENCE</scope>
    <source>
        <strain evidence="3">CGMCC 4.7110</strain>
    </source>
</reference>
<dbReference type="InterPro" id="IPR051335">
    <property type="entry name" value="Alanyl-tRNA_Editing_Enzymes"/>
</dbReference>
<evidence type="ECO:0000256" key="1">
    <source>
        <dbReference type="ARBA" id="ARBA00022723"/>
    </source>
</evidence>
<comment type="caution">
    <text evidence="3">The sequence shown here is derived from an EMBL/GenBank/DDBJ whole genome shotgun (WGS) entry which is preliminary data.</text>
</comment>
<dbReference type="GO" id="GO:0000166">
    <property type="term" value="F:nucleotide binding"/>
    <property type="evidence" value="ECO:0007669"/>
    <property type="project" value="InterPro"/>
</dbReference>
<name>A0A918CQS5_9ACTN</name>
<evidence type="ECO:0000313" key="4">
    <source>
        <dbReference type="Proteomes" id="UP000653411"/>
    </source>
</evidence>
<keyword evidence="4" id="KW-1185">Reference proteome</keyword>
<dbReference type="GO" id="GO:0046872">
    <property type="term" value="F:metal ion binding"/>
    <property type="evidence" value="ECO:0007669"/>
    <property type="project" value="UniProtKB-KW"/>
</dbReference>
<dbReference type="Proteomes" id="UP000653411">
    <property type="component" value="Unassembled WGS sequence"/>
</dbReference>
<dbReference type="GO" id="GO:0002161">
    <property type="term" value="F:aminoacyl-tRNA deacylase activity"/>
    <property type="evidence" value="ECO:0007669"/>
    <property type="project" value="UniProtKB-ARBA"/>
</dbReference>
<organism evidence="3 4">
    <name type="scientific">Streptomyces fuscichromogenes</name>
    <dbReference type="NCBI Taxonomy" id="1324013"/>
    <lineage>
        <taxon>Bacteria</taxon>
        <taxon>Bacillati</taxon>
        <taxon>Actinomycetota</taxon>
        <taxon>Actinomycetes</taxon>
        <taxon>Kitasatosporales</taxon>
        <taxon>Streptomycetaceae</taxon>
        <taxon>Streptomyces</taxon>
    </lineage>
</organism>
<reference evidence="3" key="2">
    <citation type="submission" date="2020-09" db="EMBL/GenBank/DDBJ databases">
        <authorList>
            <person name="Sun Q."/>
            <person name="Zhou Y."/>
        </authorList>
    </citation>
    <scope>NUCLEOTIDE SEQUENCE</scope>
    <source>
        <strain evidence="3">CGMCC 4.7110</strain>
    </source>
</reference>
<keyword evidence="2" id="KW-0862">Zinc</keyword>
<dbReference type="PANTHER" id="PTHR43462">
    <property type="entry name" value="ALANYL-TRNA EDITING PROTEIN"/>
    <property type="match status" value="1"/>
</dbReference>
<dbReference type="AlphaFoldDB" id="A0A918CQS5"/>
<dbReference type="RefSeq" id="WP_189262563.1">
    <property type="nucleotide sequence ID" value="NZ_BMML01000004.1"/>
</dbReference>
<dbReference type="PANTHER" id="PTHR43462:SF1">
    <property type="entry name" value="ALANYL-TRNA EDITING PROTEIN AARSD1"/>
    <property type="match status" value="1"/>
</dbReference>
<dbReference type="SUPFAM" id="SSF55186">
    <property type="entry name" value="ThrRS/AlaRS common domain"/>
    <property type="match status" value="1"/>
</dbReference>
<evidence type="ECO:0000313" key="3">
    <source>
        <dbReference type="EMBL" id="GGN01361.1"/>
    </source>
</evidence>
<dbReference type="InterPro" id="IPR018163">
    <property type="entry name" value="Thr/Ala-tRNA-synth_IIc_edit"/>
</dbReference>
<keyword evidence="1" id="KW-0479">Metal-binding</keyword>
<evidence type="ECO:0000256" key="2">
    <source>
        <dbReference type="ARBA" id="ARBA00022833"/>
    </source>
</evidence>
<gene>
    <name evidence="3" type="ORF">GCM10011578_023400</name>
</gene>
<dbReference type="EMBL" id="BMML01000004">
    <property type="protein sequence ID" value="GGN01361.1"/>
    <property type="molecule type" value="Genomic_DNA"/>
</dbReference>
<proteinExistence type="predicted"/>
<evidence type="ECO:0008006" key="5">
    <source>
        <dbReference type="Google" id="ProtNLM"/>
    </source>
</evidence>
<accession>A0A918CQS5</accession>